<dbReference type="GO" id="GO:0032259">
    <property type="term" value="P:methylation"/>
    <property type="evidence" value="ECO:0007669"/>
    <property type="project" value="UniProtKB-KW"/>
</dbReference>
<accession>A0ABS9Q0Q6</accession>
<reference evidence="8 9" key="1">
    <citation type="submission" date="2022-02" db="EMBL/GenBank/DDBJ databases">
        <title>Uncovering new skin microbiome diversity through culturing and metagenomics.</title>
        <authorList>
            <person name="Conlan S."/>
            <person name="Deming C."/>
            <person name="Nisc Comparative Sequencing Program N."/>
            <person name="Segre J.A."/>
        </authorList>
    </citation>
    <scope>NUCLEOTIDE SEQUENCE [LARGE SCALE GENOMIC DNA]</scope>
    <source>
        <strain evidence="8 9">ACRQZ</strain>
    </source>
</reference>
<organism evidence="8 9">
    <name type="scientific">Arsenicicoccus bolidensis</name>
    <dbReference type="NCBI Taxonomy" id="229480"/>
    <lineage>
        <taxon>Bacteria</taxon>
        <taxon>Bacillati</taxon>
        <taxon>Actinomycetota</taxon>
        <taxon>Actinomycetes</taxon>
        <taxon>Micrococcales</taxon>
        <taxon>Intrasporangiaceae</taxon>
        <taxon>Arsenicicoccus</taxon>
    </lineage>
</organism>
<dbReference type="Pfam" id="PF23186">
    <property type="entry name" value="DUF7059"/>
    <property type="match status" value="1"/>
</dbReference>
<dbReference type="Pfam" id="PF05175">
    <property type="entry name" value="MTS"/>
    <property type="match status" value="1"/>
</dbReference>
<feature type="region of interest" description="Disordered" evidence="5">
    <location>
        <begin position="505"/>
        <end position="535"/>
    </location>
</feature>
<feature type="domain" description="Methyltransferase small" evidence="6">
    <location>
        <begin position="144"/>
        <end position="232"/>
    </location>
</feature>
<keyword evidence="4" id="KW-0949">S-adenosyl-L-methionine</keyword>
<dbReference type="Proteomes" id="UP001521931">
    <property type="component" value="Unassembled WGS sequence"/>
</dbReference>
<dbReference type="GO" id="GO:0008168">
    <property type="term" value="F:methyltransferase activity"/>
    <property type="evidence" value="ECO:0007669"/>
    <property type="project" value="UniProtKB-KW"/>
</dbReference>
<protein>
    <submittedName>
        <fullName evidence="8">Class I SAM-dependent methyltransferase</fullName>
    </submittedName>
</protein>
<dbReference type="CDD" id="cd02440">
    <property type="entry name" value="AdoMet_MTases"/>
    <property type="match status" value="1"/>
</dbReference>
<keyword evidence="9" id="KW-1185">Reference proteome</keyword>
<evidence type="ECO:0000256" key="1">
    <source>
        <dbReference type="ARBA" id="ARBA00006149"/>
    </source>
</evidence>
<proteinExistence type="inferred from homology"/>
<dbReference type="InterPro" id="IPR055487">
    <property type="entry name" value="DUF7059"/>
</dbReference>
<evidence type="ECO:0000256" key="5">
    <source>
        <dbReference type="SAM" id="MobiDB-lite"/>
    </source>
</evidence>
<dbReference type="InterPro" id="IPR029063">
    <property type="entry name" value="SAM-dependent_MTases_sf"/>
</dbReference>
<dbReference type="InterPro" id="IPR002052">
    <property type="entry name" value="DNA_methylase_N6_adenine_CS"/>
</dbReference>
<evidence type="ECO:0000259" key="6">
    <source>
        <dbReference type="Pfam" id="PF05175"/>
    </source>
</evidence>
<dbReference type="RefSeq" id="WP_029212696.1">
    <property type="nucleotide sequence ID" value="NZ_JAKRCV010000006.1"/>
</dbReference>
<keyword evidence="2 8" id="KW-0489">Methyltransferase</keyword>
<dbReference type="PROSITE" id="PS00092">
    <property type="entry name" value="N6_MTASE"/>
    <property type="match status" value="1"/>
</dbReference>
<dbReference type="EMBL" id="JAKRCV010000006">
    <property type="protein sequence ID" value="MCG7320937.1"/>
    <property type="molecule type" value="Genomic_DNA"/>
</dbReference>
<dbReference type="PANTHER" id="PTHR45875">
    <property type="entry name" value="METHYLTRANSFERASE N6AMT1"/>
    <property type="match status" value="1"/>
</dbReference>
<evidence type="ECO:0000313" key="9">
    <source>
        <dbReference type="Proteomes" id="UP001521931"/>
    </source>
</evidence>
<keyword evidence="3" id="KW-0808">Transferase</keyword>
<dbReference type="InterPro" id="IPR007848">
    <property type="entry name" value="Small_mtfrase_dom"/>
</dbReference>
<dbReference type="InterPro" id="IPR052190">
    <property type="entry name" value="Euk-Arch_PrmC-MTase"/>
</dbReference>
<gene>
    <name evidence="8" type="ORF">MHL29_03380</name>
</gene>
<evidence type="ECO:0000313" key="8">
    <source>
        <dbReference type="EMBL" id="MCG7320937.1"/>
    </source>
</evidence>
<evidence type="ECO:0000259" key="7">
    <source>
        <dbReference type="Pfam" id="PF23186"/>
    </source>
</evidence>
<evidence type="ECO:0000256" key="3">
    <source>
        <dbReference type="ARBA" id="ARBA00022679"/>
    </source>
</evidence>
<evidence type="ECO:0000256" key="4">
    <source>
        <dbReference type="ARBA" id="ARBA00022691"/>
    </source>
</evidence>
<dbReference type="PANTHER" id="PTHR45875:SF1">
    <property type="entry name" value="METHYLTRANSFERASE N6AMT1"/>
    <property type="match status" value="1"/>
</dbReference>
<name>A0ABS9Q0Q6_9MICO</name>
<dbReference type="SUPFAM" id="SSF53335">
    <property type="entry name" value="S-adenosyl-L-methionine-dependent methyltransferases"/>
    <property type="match status" value="1"/>
</dbReference>
<comment type="caution">
    <text evidence="8">The sequence shown here is derived from an EMBL/GenBank/DDBJ whole genome shotgun (WGS) entry which is preliminary data.</text>
</comment>
<feature type="domain" description="DUF7059" evidence="7">
    <location>
        <begin position="21"/>
        <end position="105"/>
    </location>
</feature>
<comment type="similarity">
    <text evidence="1">Belongs to the eukaryotic/archaeal PrmC-related family.</text>
</comment>
<evidence type="ECO:0000256" key="2">
    <source>
        <dbReference type="ARBA" id="ARBA00022603"/>
    </source>
</evidence>
<dbReference type="Gene3D" id="3.40.50.150">
    <property type="entry name" value="Vaccinia Virus protein VP39"/>
    <property type="match status" value="1"/>
</dbReference>
<sequence>MTDLRPEPALVAALRADLQDLDYSVDRVGVALGPVASAALHREQPLPALRVTAADDDPVALLVRAFTLGRPVPAARLDQALPRTRVEGLVELGLAHRAGDQVQATVDLRPYGDESHTWWVVSDLGELALGHALPTDHVLGIGGASTTLASWTPRRPAARALDLGTGCGIQALHLADHCGEVVATDLAERALVVARFNAALNDQEWDVRGGDLLEPVAGETFDLVVSNPPFVITPRVAGVPTYEYRDAGAEGDQVVERLVRGLHDHLNPGGLAVFLGNWEIPVGATWRDRWGGWLDGTGLDAWVVQREVQDPAEYAELWVRDGGTSGGPEFERLYAAWLDDFASRDVGQIGFGVVVLQRPVSDRPAFRDLVEVPGPVSSPMGPVIDAGMAARTWLAEHDDAAVLGTAWRLADDVTEERFGRPGDVDPAIIRVRQGGGLGVMRTAGTALAAYLSVADGTLTACQALVAIAALLEREVDEVVAETLPVVRDLVKDGLLVRTRRDEPVCRPPAASATVTRTAPRPASDDESVARGRSDR</sequence>